<evidence type="ECO:0000313" key="3">
    <source>
        <dbReference type="Proteomes" id="UP001152523"/>
    </source>
</evidence>
<evidence type="ECO:0000256" key="1">
    <source>
        <dbReference type="SAM" id="Phobius"/>
    </source>
</evidence>
<reference evidence="2" key="1">
    <citation type="submission" date="2022-07" db="EMBL/GenBank/DDBJ databases">
        <authorList>
            <person name="Macas J."/>
            <person name="Novak P."/>
            <person name="Neumann P."/>
        </authorList>
    </citation>
    <scope>NUCLEOTIDE SEQUENCE</scope>
</reference>
<keyword evidence="1" id="KW-0812">Transmembrane</keyword>
<organism evidence="2 3">
    <name type="scientific">Cuscuta epithymum</name>
    <dbReference type="NCBI Taxonomy" id="186058"/>
    <lineage>
        <taxon>Eukaryota</taxon>
        <taxon>Viridiplantae</taxon>
        <taxon>Streptophyta</taxon>
        <taxon>Embryophyta</taxon>
        <taxon>Tracheophyta</taxon>
        <taxon>Spermatophyta</taxon>
        <taxon>Magnoliopsida</taxon>
        <taxon>eudicotyledons</taxon>
        <taxon>Gunneridae</taxon>
        <taxon>Pentapetalae</taxon>
        <taxon>asterids</taxon>
        <taxon>lamiids</taxon>
        <taxon>Solanales</taxon>
        <taxon>Convolvulaceae</taxon>
        <taxon>Cuscuteae</taxon>
        <taxon>Cuscuta</taxon>
        <taxon>Cuscuta subgen. Cuscuta</taxon>
    </lineage>
</organism>
<feature type="transmembrane region" description="Helical" evidence="1">
    <location>
        <begin position="21"/>
        <end position="40"/>
    </location>
</feature>
<feature type="transmembrane region" description="Helical" evidence="1">
    <location>
        <begin position="78"/>
        <end position="101"/>
    </location>
</feature>
<evidence type="ECO:0000313" key="2">
    <source>
        <dbReference type="EMBL" id="CAH9131749.1"/>
    </source>
</evidence>
<gene>
    <name evidence="2" type="ORF">CEPIT_LOCUS31635</name>
</gene>
<comment type="caution">
    <text evidence="2">The sequence shown here is derived from an EMBL/GenBank/DDBJ whole genome shotgun (WGS) entry which is preliminary data.</text>
</comment>
<dbReference type="Proteomes" id="UP001152523">
    <property type="component" value="Unassembled WGS sequence"/>
</dbReference>
<accession>A0AAV0F876</accession>
<dbReference type="AlphaFoldDB" id="A0AAV0F876"/>
<keyword evidence="1" id="KW-1133">Transmembrane helix</keyword>
<name>A0AAV0F876_9ASTE</name>
<sequence>MESFIVFVFEQLAMDGILHCFLLWAACNGLNPSLFLLWAACYGWNPSLFSSLGSLLWMESFIVFFFRQPAMDGILHYFLLWAACYGWNPSLFSSLGSLLWMESFIIFFFGKPAMEWVPSLPSLNELTPFWLTSSDGKFEQTRQWLLQVLIVSTGNEIQAPASGQ</sequence>
<keyword evidence="3" id="KW-1185">Reference proteome</keyword>
<feature type="transmembrane region" description="Helical" evidence="1">
    <location>
        <begin position="46"/>
        <end position="66"/>
    </location>
</feature>
<proteinExistence type="predicted"/>
<keyword evidence="1" id="KW-0472">Membrane</keyword>
<protein>
    <submittedName>
        <fullName evidence="2">Uncharacterized protein</fullName>
    </submittedName>
</protein>
<dbReference type="EMBL" id="CAMAPF010000966">
    <property type="protein sequence ID" value="CAH9131749.1"/>
    <property type="molecule type" value="Genomic_DNA"/>
</dbReference>